<gene>
    <name evidence="2" type="ORF">Sspor_43360</name>
</gene>
<keyword evidence="3" id="KW-1185">Reference proteome</keyword>
<feature type="region of interest" description="Disordered" evidence="1">
    <location>
        <begin position="285"/>
        <end position="309"/>
    </location>
</feature>
<dbReference type="RefSeq" id="WP_202200502.1">
    <property type="nucleotide sequence ID" value="NZ_BAAATO010000016.1"/>
</dbReference>
<organism evidence="2 3">
    <name type="scientific">Streptomyces spororaveus</name>
    <dbReference type="NCBI Taxonomy" id="284039"/>
    <lineage>
        <taxon>Bacteria</taxon>
        <taxon>Bacillati</taxon>
        <taxon>Actinomycetota</taxon>
        <taxon>Actinomycetes</taxon>
        <taxon>Kitasatosporales</taxon>
        <taxon>Streptomycetaceae</taxon>
        <taxon>Streptomyces</taxon>
    </lineage>
</organism>
<proteinExistence type="predicted"/>
<dbReference type="EMBL" id="BNED01000005">
    <property type="protein sequence ID" value="GHI78775.1"/>
    <property type="molecule type" value="Genomic_DNA"/>
</dbReference>
<feature type="compositionally biased region" description="Low complexity" evidence="1">
    <location>
        <begin position="1"/>
        <end position="16"/>
    </location>
</feature>
<reference evidence="3" key="1">
    <citation type="submission" date="2023-07" db="EMBL/GenBank/DDBJ databases">
        <title>Whole genome shotgun sequence of Streptomyces spororaveus NBRC 15456.</title>
        <authorList>
            <person name="Komaki H."/>
            <person name="Tamura T."/>
        </authorList>
    </citation>
    <scope>NUCLEOTIDE SEQUENCE [LARGE SCALE GENOMIC DNA]</scope>
    <source>
        <strain evidence="3">NBRC 15456</strain>
    </source>
</reference>
<evidence type="ECO:0000313" key="3">
    <source>
        <dbReference type="Proteomes" id="UP000608522"/>
    </source>
</evidence>
<evidence type="ECO:0000256" key="1">
    <source>
        <dbReference type="SAM" id="MobiDB-lite"/>
    </source>
</evidence>
<evidence type="ECO:0008006" key="4">
    <source>
        <dbReference type="Google" id="ProtNLM"/>
    </source>
</evidence>
<comment type="caution">
    <text evidence="2">The sequence shown here is derived from an EMBL/GenBank/DDBJ whole genome shotgun (WGS) entry which is preliminary data.</text>
</comment>
<evidence type="ECO:0000313" key="2">
    <source>
        <dbReference type="EMBL" id="GHI78775.1"/>
    </source>
</evidence>
<accession>A0ABQ3TED1</accession>
<dbReference type="Proteomes" id="UP000608522">
    <property type="component" value="Unassembled WGS sequence"/>
</dbReference>
<sequence length="309" mass="35422">MADPAADMRPPALARRLPGRAKQRTDVLREYEKFNADRRRTIPLVLWPFFAPDPDRYYRWRVQLDCACIKELMTPGDGTPPSERQWRAPGDGEALPPGQLYCWHEEAGHVPYRGIVEWGDRREVSFPADPAEPPDWADAEVWAVLRHEEPHTSAFWKVTLDCGHLEEVVAPTLDWKPADGPRLADASRVQQMTEEFEQLLISNPTLEPEHQREHTCRMLASGWPIPSQERQCYTCPHARVIVAYQRVGWLTPRNEAPKPEYQAPPARDVLERRLRRAEAKAEQLRTQLAGYDEGPDACRVLPSPPAHRA</sequence>
<protein>
    <recommendedName>
        <fullName evidence="4">Lsr2 protein</fullName>
    </recommendedName>
</protein>
<feature type="region of interest" description="Disordered" evidence="1">
    <location>
        <begin position="1"/>
        <end position="20"/>
    </location>
</feature>
<name>A0ABQ3TED1_9ACTN</name>